<dbReference type="Proteomes" id="UP001153334">
    <property type="component" value="Unassembled WGS sequence"/>
</dbReference>
<proteinExistence type="predicted"/>
<gene>
    <name evidence="1" type="ORF">ONZ43_g2984</name>
</gene>
<sequence>MAWFGRNEQRRAVEKIKAVKWRQWVFMPALPVTGAAFVVNTIVVIEALESFTNYSDDKGGHFSFYDLPHGPVRSKMVSAVSVEVVGLAVLWAETIHFAIFFHRDDHVHRRCTIQACLSALLIVFAAVMKVLDDQIAVMPVAFDTITAKRPDLTAEQFDTIYNLWRDYVFLSTGLIAFIVAIVNGAIHAIVLVFWLWLLPARHRLPNRYELVAMTDMADIGPLETVFQEHEQARLLRGRNSLNMPSKTAQGSSSVPALSKGPQFDPIVRYWMVNPLRDGGWGVTAVFLSFFFVAPVFEVIIYSLTKRYDLRCQWDCYLDIAYPWPIILWALSIGILLWMKIPFNRRVFAKGPRLDVLVTIIALAFIPVWLLVHITRFADFSLEGSDTYQDYIKSDSGRSTAAGKGSSE</sequence>
<accession>A0ACC2IYF8</accession>
<dbReference type="EMBL" id="JAPESX010000660">
    <property type="protein sequence ID" value="KAJ8120261.1"/>
    <property type="molecule type" value="Genomic_DNA"/>
</dbReference>
<protein>
    <submittedName>
        <fullName evidence="1">Uncharacterized protein</fullName>
    </submittedName>
</protein>
<name>A0ACC2IYF8_9PEZI</name>
<evidence type="ECO:0000313" key="1">
    <source>
        <dbReference type="EMBL" id="KAJ8120261.1"/>
    </source>
</evidence>
<keyword evidence="2" id="KW-1185">Reference proteome</keyword>
<organism evidence="1 2">
    <name type="scientific">Nemania bipapillata</name>
    <dbReference type="NCBI Taxonomy" id="110536"/>
    <lineage>
        <taxon>Eukaryota</taxon>
        <taxon>Fungi</taxon>
        <taxon>Dikarya</taxon>
        <taxon>Ascomycota</taxon>
        <taxon>Pezizomycotina</taxon>
        <taxon>Sordariomycetes</taxon>
        <taxon>Xylariomycetidae</taxon>
        <taxon>Xylariales</taxon>
        <taxon>Xylariaceae</taxon>
        <taxon>Nemania</taxon>
    </lineage>
</organism>
<comment type="caution">
    <text evidence="1">The sequence shown here is derived from an EMBL/GenBank/DDBJ whole genome shotgun (WGS) entry which is preliminary data.</text>
</comment>
<reference evidence="1" key="1">
    <citation type="submission" date="2022-11" db="EMBL/GenBank/DDBJ databases">
        <title>Genome Sequence of Nemania bipapillata.</title>
        <authorList>
            <person name="Buettner E."/>
        </authorList>
    </citation>
    <scope>NUCLEOTIDE SEQUENCE</scope>
    <source>
        <strain evidence="1">CP14</strain>
    </source>
</reference>
<evidence type="ECO:0000313" key="2">
    <source>
        <dbReference type="Proteomes" id="UP001153334"/>
    </source>
</evidence>